<dbReference type="Gene3D" id="2.170.130.10">
    <property type="entry name" value="TonB-dependent receptor, plug domain"/>
    <property type="match status" value="1"/>
</dbReference>
<feature type="domain" description="TonB-dependent receptor plug" evidence="12">
    <location>
        <begin position="115"/>
        <end position="222"/>
    </location>
</feature>
<dbReference type="Gene3D" id="2.60.40.1120">
    <property type="entry name" value="Carboxypeptidase-like, regulatory domain"/>
    <property type="match status" value="1"/>
</dbReference>
<dbReference type="InterPro" id="IPR000531">
    <property type="entry name" value="Beta-barrel_TonB"/>
</dbReference>
<keyword evidence="14" id="KW-1185">Reference proteome</keyword>
<dbReference type="SUPFAM" id="SSF56935">
    <property type="entry name" value="Porins"/>
    <property type="match status" value="1"/>
</dbReference>
<dbReference type="NCBIfam" id="TIGR04057">
    <property type="entry name" value="SusC_RagA_signa"/>
    <property type="match status" value="1"/>
</dbReference>
<reference evidence="13 14" key="1">
    <citation type="submission" date="2016-11" db="EMBL/GenBank/DDBJ databases">
        <authorList>
            <person name="Jaros S."/>
            <person name="Januszkiewicz K."/>
            <person name="Wedrychowicz H."/>
        </authorList>
    </citation>
    <scope>NUCLEOTIDE SEQUENCE [LARGE SCALE GENOMIC DNA]</scope>
    <source>
        <strain evidence="13 14">DSM 18119</strain>
    </source>
</reference>
<dbReference type="InterPro" id="IPR008969">
    <property type="entry name" value="CarboxyPept-like_regulatory"/>
</dbReference>
<dbReference type="RefSeq" id="WP_072834106.1">
    <property type="nucleotide sequence ID" value="NZ_FQUU01000003.1"/>
</dbReference>
<evidence type="ECO:0000256" key="3">
    <source>
        <dbReference type="ARBA" id="ARBA00022452"/>
    </source>
</evidence>
<keyword evidence="10" id="KW-0732">Signal</keyword>
<dbReference type="SUPFAM" id="SSF49464">
    <property type="entry name" value="Carboxypeptidase regulatory domain-like"/>
    <property type="match status" value="1"/>
</dbReference>
<feature type="signal peptide" evidence="10">
    <location>
        <begin position="1"/>
        <end position="20"/>
    </location>
</feature>
<keyword evidence="2 8" id="KW-0813">Transport</keyword>
<evidence type="ECO:0000313" key="14">
    <source>
        <dbReference type="Proteomes" id="UP000184048"/>
    </source>
</evidence>
<dbReference type="STRING" id="1121884.SAMN02745131_00973"/>
<keyword evidence="3 8" id="KW-1134">Transmembrane beta strand</keyword>
<dbReference type="EMBL" id="FQUU01000003">
    <property type="protein sequence ID" value="SHE72358.1"/>
    <property type="molecule type" value="Genomic_DNA"/>
</dbReference>
<organism evidence="13 14">
    <name type="scientific">Flavisolibacter ginsengisoli DSM 18119</name>
    <dbReference type="NCBI Taxonomy" id="1121884"/>
    <lineage>
        <taxon>Bacteria</taxon>
        <taxon>Pseudomonadati</taxon>
        <taxon>Bacteroidota</taxon>
        <taxon>Chitinophagia</taxon>
        <taxon>Chitinophagales</taxon>
        <taxon>Chitinophagaceae</taxon>
        <taxon>Flavisolibacter</taxon>
    </lineage>
</organism>
<evidence type="ECO:0000256" key="8">
    <source>
        <dbReference type="PROSITE-ProRule" id="PRU01360"/>
    </source>
</evidence>
<feature type="domain" description="TonB-dependent receptor-like beta-barrel" evidence="11">
    <location>
        <begin position="438"/>
        <end position="907"/>
    </location>
</feature>
<comment type="subcellular location">
    <subcellularLocation>
        <location evidence="1 8">Cell outer membrane</location>
        <topology evidence="1 8">Multi-pass membrane protein</topology>
    </subcellularLocation>
</comment>
<evidence type="ECO:0000256" key="10">
    <source>
        <dbReference type="SAM" id="SignalP"/>
    </source>
</evidence>
<dbReference type="AlphaFoldDB" id="A0A1M4VTT3"/>
<feature type="chain" id="PRO_5013064488" evidence="10">
    <location>
        <begin position="21"/>
        <end position="1047"/>
    </location>
</feature>
<dbReference type="Pfam" id="PF07715">
    <property type="entry name" value="Plug"/>
    <property type="match status" value="1"/>
</dbReference>
<evidence type="ECO:0000256" key="4">
    <source>
        <dbReference type="ARBA" id="ARBA00022692"/>
    </source>
</evidence>
<keyword evidence="6 8" id="KW-0472">Membrane</keyword>
<accession>A0A1M4VTT3</accession>
<dbReference type="InterPro" id="IPR037066">
    <property type="entry name" value="Plug_dom_sf"/>
</dbReference>
<evidence type="ECO:0000256" key="5">
    <source>
        <dbReference type="ARBA" id="ARBA00023077"/>
    </source>
</evidence>
<protein>
    <submittedName>
        <fullName evidence="13">TonB-linked outer membrane protein, SusC/RagA family</fullName>
    </submittedName>
</protein>
<sequence length="1047" mass="114317">MRRLLFIMLGVLMASTQLLAQNRTVSGKVTDPQGAGIPNASVSVKGTSFGTITSTDGSFSLAVPANNNTLVVSSVGYQDQQISIDGKSTVTISLSSVEQAMSEVVVTVPYGTVRKKSFTGSENTITAKSIEKQQVTSVTRALEGLVPGIVVTNGGGAPGTGASIMIRGVGSVNATSAPLYVLNGVPYDGSISAIATDDIESVTILKDAAAAALYGSRAANGVVMITTKKGKKGRSNVTATFRKGYMSRGIPEYDRVNAQQYYELFWEAYKNSYIAQGQTPAAAGISASNVLTGSSGLVYNAYNVPGNQLVDPVTGKLNQNAQLLYNESWEDALFRTAARTNANVSVSGAGDKTDYYLSAGYLNEEGIVKFSGYKRYNLRLNVNAAATNWLTTGMNIDGSVAQRKDVPSGGTSTTNPFYFTRQMGPIYPVYQHNLTTGAFVFDSTNGQNALDWGTPAQMGTRPYAGNSNLLGSLNLDDRSTNIFNGNANTYAEIKFLQDFSFKTTLGINYFANDITSYQNNQFGDAAPSPGLTNGGRSTKTDDRQISLTGNEVLTWNKLLSGRHNVRALVGHENYKYQYSYVQGSKSGFQFPGQTELDNGATTLYPASSQTDNHRIESYFANVNYDLDQKYQLSGSFRTDGSSRFRDSVRWGKFYSVGASWRVSQEAFLKDITWVNELKLRASYGEQGNENIGLFYPYRDYYYANGTGSYTAPTRGLNSDILWETNKTFNVGLDFAILKNKLQGTFEYFNRQSDNLLFDVPLPISLGSSVYKNIGTMKNFGVELQLGYNAVRAKNFDWRIDLNLTHFKNKITKLPPAQQEKGIVNGTKKMSIGHGIYDFWLPEFAGVDAANGDALYYKDVMGSDNKPTGERVLTNTYSQASYYYFGSALPDISGGLTNAFRYKNFDLSFLLTFAYGGQFYDGNYASIMHRGSPGTAWQTDILNRWQKPGDVTNVPRLQNGIAGQDGASSRWLVDGSYLNIKNVTLSYTISSEVAKRMHIAGIQVFTNVDNAYLFTAKKGMDPQRAFTGTADATYTPFRTMTVGLNVNL</sequence>
<dbReference type="InterPro" id="IPR023996">
    <property type="entry name" value="TonB-dep_OMP_SusC/RagA"/>
</dbReference>
<dbReference type="InterPro" id="IPR036942">
    <property type="entry name" value="Beta-barrel_TonB_sf"/>
</dbReference>
<gene>
    <name evidence="13" type="ORF">SAMN02745131_00973</name>
</gene>
<keyword evidence="4 8" id="KW-0812">Transmembrane</keyword>
<evidence type="ECO:0000256" key="7">
    <source>
        <dbReference type="ARBA" id="ARBA00023237"/>
    </source>
</evidence>
<dbReference type="PROSITE" id="PS52016">
    <property type="entry name" value="TONB_DEPENDENT_REC_3"/>
    <property type="match status" value="1"/>
</dbReference>
<dbReference type="InterPro" id="IPR023997">
    <property type="entry name" value="TonB-dep_OMP_SusC/RagA_CS"/>
</dbReference>
<evidence type="ECO:0000256" key="1">
    <source>
        <dbReference type="ARBA" id="ARBA00004571"/>
    </source>
</evidence>
<evidence type="ECO:0000259" key="11">
    <source>
        <dbReference type="Pfam" id="PF00593"/>
    </source>
</evidence>
<comment type="similarity">
    <text evidence="8 9">Belongs to the TonB-dependent receptor family.</text>
</comment>
<dbReference type="Pfam" id="PF13715">
    <property type="entry name" value="CarbopepD_reg_2"/>
    <property type="match status" value="1"/>
</dbReference>
<keyword evidence="7 8" id="KW-0998">Cell outer membrane</keyword>
<dbReference type="InterPro" id="IPR039426">
    <property type="entry name" value="TonB-dep_rcpt-like"/>
</dbReference>
<name>A0A1M4VTT3_9BACT</name>
<evidence type="ECO:0000259" key="12">
    <source>
        <dbReference type="Pfam" id="PF07715"/>
    </source>
</evidence>
<keyword evidence="5 9" id="KW-0798">TonB box</keyword>
<dbReference type="Proteomes" id="UP000184048">
    <property type="component" value="Unassembled WGS sequence"/>
</dbReference>
<proteinExistence type="inferred from homology"/>
<dbReference type="InterPro" id="IPR012910">
    <property type="entry name" value="Plug_dom"/>
</dbReference>
<dbReference type="OrthoDB" id="9768177at2"/>
<dbReference type="Pfam" id="PF00593">
    <property type="entry name" value="TonB_dep_Rec_b-barrel"/>
    <property type="match status" value="1"/>
</dbReference>
<evidence type="ECO:0000256" key="9">
    <source>
        <dbReference type="RuleBase" id="RU003357"/>
    </source>
</evidence>
<evidence type="ECO:0000256" key="2">
    <source>
        <dbReference type="ARBA" id="ARBA00022448"/>
    </source>
</evidence>
<dbReference type="GO" id="GO:0009279">
    <property type="term" value="C:cell outer membrane"/>
    <property type="evidence" value="ECO:0007669"/>
    <property type="project" value="UniProtKB-SubCell"/>
</dbReference>
<evidence type="ECO:0000313" key="13">
    <source>
        <dbReference type="EMBL" id="SHE72358.1"/>
    </source>
</evidence>
<dbReference type="Gene3D" id="2.40.170.20">
    <property type="entry name" value="TonB-dependent receptor, beta-barrel domain"/>
    <property type="match status" value="1"/>
</dbReference>
<dbReference type="NCBIfam" id="TIGR04056">
    <property type="entry name" value="OMP_RagA_SusC"/>
    <property type="match status" value="1"/>
</dbReference>
<evidence type="ECO:0000256" key="6">
    <source>
        <dbReference type="ARBA" id="ARBA00023136"/>
    </source>
</evidence>